<keyword evidence="3" id="KW-1185">Reference proteome</keyword>
<dbReference type="Proteomes" id="UP000603904">
    <property type="component" value="Unassembled WGS sequence"/>
</dbReference>
<protein>
    <submittedName>
        <fullName evidence="2">Uncharacterized protein</fullName>
    </submittedName>
</protein>
<gene>
    <name evidence="2" type="ORF">Mco01_42130</name>
</gene>
<reference evidence="2 3" key="1">
    <citation type="submission" date="2021-01" db="EMBL/GenBank/DDBJ databases">
        <title>Whole genome shotgun sequence of Microbispora corallina NBRC 16416.</title>
        <authorList>
            <person name="Komaki H."/>
            <person name="Tamura T."/>
        </authorList>
    </citation>
    <scope>NUCLEOTIDE SEQUENCE [LARGE SCALE GENOMIC DNA]</scope>
    <source>
        <strain evidence="2 3">NBRC 16416</strain>
    </source>
</reference>
<feature type="region of interest" description="Disordered" evidence="1">
    <location>
        <begin position="1"/>
        <end position="29"/>
    </location>
</feature>
<name>A0ABQ4G2A6_9ACTN</name>
<proteinExistence type="predicted"/>
<dbReference type="EMBL" id="BOOC01000020">
    <property type="protein sequence ID" value="GIH41213.1"/>
    <property type="molecule type" value="Genomic_DNA"/>
</dbReference>
<comment type="caution">
    <text evidence="2">The sequence shown here is derived from an EMBL/GenBank/DDBJ whole genome shotgun (WGS) entry which is preliminary data.</text>
</comment>
<feature type="compositionally biased region" description="Low complexity" evidence="1">
    <location>
        <begin position="1"/>
        <end position="11"/>
    </location>
</feature>
<evidence type="ECO:0000313" key="3">
    <source>
        <dbReference type="Proteomes" id="UP000603904"/>
    </source>
</evidence>
<evidence type="ECO:0000256" key="1">
    <source>
        <dbReference type="SAM" id="MobiDB-lite"/>
    </source>
</evidence>
<evidence type="ECO:0000313" key="2">
    <source>
        <dbReference type="EMBL" id="GIH41213.1"/>
    </source>
</evidence>
<accession>A0ABQ4G2A6</accession>
<sequence>MNPRPADPAARTADRGAETKASAPRPARSLDQLAVQAIGEGTAFAPGAVPVKPNVVEAPGASEPL</sequence>
<organism evidence="2 3">
    <name type="scientific">Microbispora corallina</name>
    <dbReference type="NCBI Taxonomy" id="83302"/>
    <lineage>
        <taxon>Bacteria</taxon>
        <taxon>Bacillati</taxon>
        <taxon>Actinomycetota</taxon>
        <taxon>Actinomycetes</taxon>
        <taxon>Streptosporangiales</taxon>
        <taxon>Streptosporangiaceae</taxon>
        <taxon>Microbispora</taxon>
    </lineage>
</organism>